<dbReference type="EMBL" id="CDMZ01002169">
    <property type="protein sequence ID" value="CEM41089.1"/>
    <property type="molecule type" value="Genomic_DNA"/>
</dbReference>
<organism evidence="2">
    <name type="scientific">Chromera velia CCMP2878</name>
    <dbReference type="NCBI Taxonomy" id="1169474"/>
    <lineage>
        <taxon>Eukaryota</taxon>
        <taxon>Sar</taxon>
        <taxon>Alveolata</taxon>
        <taxon>Colpodellida</taxon>
        <taxon>Chromeraceae</taxon>
        <taxon>Chromera</taxon>
    </lineage>
</organism>
<accession>A0A0G4HB66</accession>
<gene>
    <name evidence="2" type="ORF">Cvel_25772</name>
</gene>
<evidence type="ECO:0000313" key="2">
    <source>
        <dbReference type="EMBL" id="CEM41089.1"/>
    </source>
</evidence>
<feature type="compositionally biased region" description="Basic and acidic residues" evidence="1">
    <location>
        <begin position="1"/>
        <end position="10"/>
    </location>
</feature>
<sequence length="259" mass="28014">MEKEGGEGKGNDPIGPMGQEAGDQDLREEGVEGAQQSAGTGGGGDLAVSPAEDELHPLHDAASKADSTDTMEELFGDMQLKAEEQGFRMGKAETGEAGETARPKWTRAKEGGEDTVCPHGRKHAKYCKECGGSGICEHGRVRYRCKECGGGSICEHGRVRYWCKECGGGCICEHGRARYYCKDCDGKGVCEHGRLKRDCKECGGSALCKHSKRRTLCKECGGKSICEHGRLRYECKECGGKSLCEHGHQRYLCRGEGDL</sequence>
<evidence type="ECO:0000256" key="1">
    <source>
        <dbReference type="SAM" id="MobiDB-lite"/>
    </source>
</evidence>
<reference evidence="2" key="1">
    <citation type="submission" date="2014-11" db="EMBL/GenBank/DDBJ databases">
        <authorList>
            <person name="Otto D Thomas"/>
            <person name="Naeem Raeece"/>
        </authorList>
    </citation>
    <scope>NUCLEOTIDE SEQUENCE</scope>
</reference>
<feature type="region of interest" description="Disordered" evidence="1">
    <location>
        <begin position="1"/>
        <end position="56"/>
    </location>
</feature>
<protein>
    <recommendedName>
        <fullName evidence="3">CR-type domain-containing protein</fullName>
    </recommendedName>
</protein>
<dbReference type="PhylomeDB" id="A0A0G4HB66"/>
<proteinExistence type="predicted"/>
<name>A0A0G4HB66_9ALVE</name>
<evidence type="ECO:0008006" key="3">
    <source>
        <dbReference type="Google" id="ProtNLM"/>
    </source>
</evidence>
<dbReference type="AlphaFoldDB" id="A0A0G4HB66"/>
<dbReference type="VEuPathDB" id="CryptoDB:Cvel_25772"/>